<comment type="caution">
    <text evidence="2">The sequence shown here is derived from an EMBL/GenBank/DDBJ whole genome shotgun (WGS) entry which is preliminary data.</text>
</comment>
<name>A0A0V0TJ85_9BILA</name>
<dbReference type="AlphaFoldDB" id="A0A0V0TJ85"/>
<feature type="signal peptide" evidence="1">
    <location>
        <begin position="1"/>
        <end position="19"/>
    </location>
</feature>
<organism evidence="2 3">
    <name type="scientific">Trichinella murrelli</name>
    <dbReference type="NCBI Taxonomy" id="144512"/>
    <lineage>
        <taxon>Eukaryota</taxon>
        <taxon>Metazoa</taxon>
        <taxon>Ecdysozoa</taxon>
        <taxon>Nematoda</taxon>
        <taxon>Enoplea</taxon>
        <taxon>Dorylaimia</taxon>
        <taxon>Trichinellida</taxon>
        <taxon>Trichinellidae</taxon>
        <taxon>Trichinella</taxon>
    </lineage>
</organism>
<proteinExistence type="predicted"/>
<evidence type="ECO:0000256" key="1">
    <source>
        <dbReference type="SAM" id="SignalP"/>
    </source>
</evidence>
<feature type="chain" id="PRO_5006869361" evidence="1">
    <location>
        <begin position="20"/>
        <end position="133"/>
    </location>
</feature>
<dbReference type="Proteomes" id="UP000055048">
    <property type="component" value="Unassembled WGS sequence"/>
</dbReference>
<accession>A0A0V0TJ85</accession>
<evidence type="ECO:0000313" key="2">
    <source>
        <dbReference type="EMBL" id="KRX39044.1"/>
    </source>
</evidence>
<keyword evidence="3" id="KW-1185">Reference proteome</keyword>
<sequence length="133" mass="15301">MYRIVCICIDLICFLAVSSVMRDVSINTNMSCVVTALYDWLCFKLNIAELNDRDRASAVRAVIYDGSKILISYFELLYLDCTSATLNRNIIAILHCYEKNKKKTIAIVTINSHDMGRQDCYHEQLNQRNVTHL</sequence>
<keyword evidence="1" id="KW-0732">Signal</keyword>
<evidence type="ECO:0000313" key="3">
    <source>
        <dbReference type="Proteomes" id="UP000055048"/>
    </source>
</evidence>
<dbReference type="EMBL" id="JYDJ01000245">
    <property type="protein sequence ID" value="KRX39044.1"/>
    <property type="molecule type" value="Genomic_DNA"/>
</dbReference>
<gene>
    <name evidence="2" type="ORF">T05_4790</name>
</gene>
<protein>
    <submittedName>
        <fullName evidence="2">Uncharacterized protein</fullName>
    </submittedName>
</protein>
<reference evidence="2 3" key="1">
    <citation type="submission" date="2015-01" db="EMBL/GenBank/DDBJ databases">
        <title>Evolution of Trichinella species and genotypes.</title>
        <authorList>
            <person name="Korhonen P.K."/>
            <person name="Edoardo P."/>
            <person name="Giuseppe L.R."/>
            <person name="Gasser R.B."/>
        </authorList>
    </citation>
    <scope>NUCLEOTIDE SEQUENCE [LARGE SCALE GENOMIC DNA]</scope>
    <source>
        <strain evidence="2">ISS417</strain>
    </source>
</reference>